<proteinExistence type="predicted"/>
<dbReference type="RefSeq" id="WP_170149040.1">
    <property type="nucleotide sequence ID" value="NZ_RBXB01000003.1"/>
</dbReference>
<evidence type="ECO:0000313" key="4">
    <source>
        <dbReference type="EMBL" id="RKS96763.1"/>
    </source>
</evidence>
<gene>
    <name evidence="4" type="ORF">BCF58_3197</name>
</gene>
<keyword evidence="1 2" id="KW-0732">Signal</keyword>
<evidence type="ECO:0000256" key="1">
    <source>
        <dbReference type="ARBA" id="ARBA00022729"/>
    </source>
</evidence>
<comment type="caution">
    <text evidence="4">The sequence shown here is derived from an EMBL/GenBank/DDBJ whole genome shotgun (WGS) entry which is preliminary data.</text>
</comment>
<dbReference type="InterPro" id="IPR026444">
    <property type="entry name" value="Secre_tail"/>
</dbReference>
<accession>A0A495SA31</accession>
<protein>
    <submittedName>
        <fullName evidence="4">Putative secreted protein (Por secretion system target)</fullName>
    </submittedName>
</protein>
<sequence>MKTGNFTNIKIIFLFFFFSLQCFDAQVTIAPVGSPATLPNINLNDIDNICTISNNYRGLTKISSVDPSNNYQATFNNNTWNSGAWFRGYFSGFEDTLDKRTKFYNENWSSHPLARSTSKVVRGLIHYNNFRGENGNANYNLNIDQIVDGLKYLQTQIQPSGGVIWWFERPGLNTFDQDDTPGANNIHIYETGHTLATLCDGYMYLKKINKLDRVPNLIQDINKIAGFIEQIPVPTTDILDPSTQYNTADYMAFGLWGLSKAYKVTKNCNYLNKVTEICNWFIAYQSLDNTNNEECKGTWKFSSQTENNVQIYSNTKIVYHLVCVRGLIEAFDIIPASSSIRENLSNTIKLGVNHIIKKRVRESDQTLSWLQFDTNCQTLANIDYAYYYDNDQVEPIALLAYYATLHNDLFNNSEKEYLKNFLIKMSLYSGSRILPSTNNQGDYGALIQMHSWAYYVDYYNAITHGYKIFAEDGNPYYDSNKVMNKMVSGDFDNDGKQDDIAAFYDYGGDPINGMTTELHVLKGTGSNFNFSSSSIYWQAPNYNSAQIVGNTVSGDFDNDGKQDDIALFYDLGTDPVNGAKTAIHVFKGNVNSFEYSGTNGFWQSQGYDSGKITDRIVSGDFDNDGKVDDIAAFYDYGTGGTRIHVFRGTGSGFEYLNGADGFWQQTSYDANKITGKIVSGDFDNDGNFDDIAAFYDDGNTANGIKTSIHVFKGTGTGFDYSDPNGFWNTTGYDSNKITGRVVSGDFDNDGKYDDIIAFYDYGSNETRAHIFRSTGTGFEYLPYASDGFWQNINYKADNITGRLISGDFDNDGNFDDIAGFKNNTNQNSSINVWLSSNHDFQYTGIDNWFGCGSNSNNIFIAAKSPNNYNSIEYSVSAKNQNEIVVYPNPADDIINIKYQLKEKGSVLINISTFEGRRINIQPYIKEEKGIYNKVYNIKRYHLTKGTYLVEIYINNILHTKKIIIK</sequence>
<feature type="domain" description="Secretion system C-terminal sorting" evidence="3">
    <location>
        <begin position="885"/>
        <end position="964"/>
    </location>
</feature>
<feature type="chain" id="PRO_5019836275" evidence="2">
    <location>
        <begin position="25"/>
        <end position="965"/>
    </location>
</feature>
<dbReference type="SUPFAM" id="SSF69318">
    <property type="entry name" value="Integrin alpha N-terminal domain"/>
    <property type="match status" value="2"/>
</dbReference>
<feature type="signal peptide" evidence="2">
    <location>
        <begin position="1"/>
        <end position="24"/>
    </location>
</feature>
<keyword evidence="5" id="KW-1185">Reference proteome</keyword>
<evidence type="ECO:0000256" key="2">
    <source>
        <dbReference type="SAM" id="SignalP"/>
    </source>
</evidence>
<name>A0A495SA31_9FLAO</name>
<organism evidence="4 5">
    <name type="scientific">Chryseobacterium defluvii</name>
    <dbReference type="NCBI Taxonomy" id="160396"/>
    <lineage>
        <taxon>Bacteria</taxon>
        <taxon>Pseudomonadati</taxon>
        <taxon>Bacteroidota</taxon>
        <taxon>Flavobacteriia</taxon>
        <taxon>Flavobacteriales</taxon>
        <taxon>Weeksellaceae</taxon>
        <taxon>Chryseobacterium group</taxon>
        <taxon>Chryseobacterium</taxon>
    </lineage>
</organism>
<evidence type="ECO:0000313" key="5">
    <source>
        <dbReference type="Proteomes" id="UP000272428"/>
    </source>
</evidence>
<dbReference type="AlphaFoldDB" id="A0A495SA31"/>
<dbReference type="Proteomes" id="UP000272428">
    <property type="component" value="Unassembled WGS sequence"/>
</dbReference>
<dbReference type="InterPro" id="IPR028994">
    <property type="entry name" value="Integrin_alpha_N"/>
</dbReference>
<dbReference type="Gene3D" id="2.40.128.340">
    <property type="match status" value="3"/>
</dbReference>
<dbReference type="Pfam" id="PF18962">
    <property type="entry name" value="Por_Secre_tail"/>
    <property type="match status" value="1"/>
</dbReference>
<reference evidence="4 5" key="1">
    <citation type="submission" date="2018-10" db="EMBL/GenBank/DDBJ databases">
        <title>Genomic Encyclopedia of Archaeal and Bacterial Type Strains, Phase II (KMG-II): from individual species to whole genera.</title>
        <authorList>
            <person name="Goeker M."/>
        </authorList>
    </citation>
    <scope>NUCLEOTIDE SEQUENCE [LARGE SCALE GENOMIC DNA]</scope>
    <source>
        <strain evidence="4 5">DSM 14219</strain>
    </source>
</reference>
<dbReference type="NCBIfam" id="TIGR04183">
    <property type="entry name" value="Por_Secre_tail"/>
    <property type="match status" value="1"/>
</dbReference>
<evidence type="ECO:0000259" key="3">
    <source>
        <dbReference type="Pfam" id="PF18962"/>
    </source>
</evidence>
<dbReference type="EMBL" id="RBXB01000003">
    <property type="protein sequence ID" value="RKS96763.1"/>
    <property type="molecule type" value="Genomic_DNA"/>
</dbReference>